<organism evidence="2 3">
    <name type="scientific">Xanthobacter dioxanivorans</name>
    <dbReference type="NCBI Taxonomy" id="2528964"/>
    <lineage>
        <taxon>Bacteria</taxon>
        <taxon>Pseudomonadati</taxon>
        <taxon>Pseudomonadota</taxon>
        <taxon>Alphaproteobacteria</taxon>
        <taxon>Hyphomicrobiales</taxon>
        <taxon>Xanthobacteraceae</taxon>
        <taxon>Xanthobacter</taxon>
    </lineage>
</organism>
<dbReference type="AlphaFoldDB" id="A0A974PRN6"/>
<protein>
    <submittedName>
        <fullName evidence="2">Uncharacterized protein</fullName>
    </submittedName>
</protein>
<dbReference type="Proteomes" id="UP000596427">
    <property type="component" value="Chromosome"/>
</dbReference>
<evidence type="ECO:0000313" key="2">
    <source>
        <dbReference type="EMBL" id="QRG07910.1"/>
    </source>
</evidence>
<keyword evidence="3" id="KW-1185">Reference proteome</keyword>
<proteinExistence type="predicted"/>
<name>A0A974PRN6_9HYPH</name>
<dbReference type="EMBL" id="CP063362">
    <property type="protein sequence ID" value="QRG07910.1"/>
    <property type="molecule type" value="Genomic_DNA"/>
</dbReference>
<evidence type="ECO:0000256" key="1">
    <source>
        <dbReference type="SAM" id="MobiDB-lite"/>
    </source>
</evidence>
<dbReference type="KEGG" id="xdi:EZH22_05955"/>
<dbReference type="RefSeq" id="WP_203194823.1">
    <property type="nucleotide sequence ID" value="NZ_CP063362.1"/>
</dbReference>
<sequence length="80" mass="8570">MIRRASTIDLPRHFDVYDGLTRVGAIIETADGFEACNADGEYLGHFRRLQEAVRAIPSGASARRPSLQTGAEAHAMGGAV</sequence>
<feature type="region of interest" description="Disordered" evidence="1">
    <location>
        <begin position="57"/>
        <end position="80"/>
    </location>
</feature>
<gene>
    <name evidence="2" type="ORF">EZH22_05955</name>
</gene>
<evidence type="ECO:0000313" key="3">
    <source>
        <dbReference type="Proteomes" id="UP000596427"/>
    </source>
</evidence>
<accession>A0A974PRN6</accession>
<reference evidence="2 3" key="1">
    <citation type="submission" date="2020-10" db="EMBL/GenBank/DDBJ databases">
        <title>Degradation of 1,4-Dioxane by Xanthobacter sp. YN2, via a Novel Group-2 Soluble Di-Iron Monooxygenase.</title>
        <authorList>
            <person name="Ma F."/>
            <person name="Wang Y."/>
            <person name="Yang J."/>
            <person name="Guo H."/>
            <person name="Su D."/>
            <person name="Yu L."/>
        </authorList>
    </citation>
    <scope>NUCLEOTIDE SEQUENCE [LARGE SCALE GENOMIC DNA]</scope>
    <source>
        <strain evidence="2 3">YN2</strain>
    </source>
</reference>